<comment type="caution">
    <text evidence="2">The sequence shown here is derived from an EMBL/GenBank/DDBJ whole genome shotgun (WGS) entry which is preliminary data.</text>
</comment>
<feature type="non-terminal residue" evidence="2">
    <location>
        <position position="32"/>
    </location>
</feature>
<evidence type="ECO:0000313" key="2">
    <source>
        <dbReference type="EMBL" id="CAG13378.1"/>
    </source>
</evidence>
<organism evidence="2">
    <name type="scientific">Tetraodon nigroviridis</name>
    <name type="common">Spotted green pufferfish</name>
    <name type="synonym">Chelonodon nigroviridis</name>
    <dbReference type="NCBI Taxonomy" id="99883"/>
    <lineage>
        <taxon>Eukaryota</taxon>
        <taxon>Metazoa</taxon>
        <taxon>Chordata</taxon>
        <taxon>Craniata</taxon>
        <taxon>Vertebrata</taxon>
        <taxon>Euteleostomi</taxon>
        <taxon>Actinopterygii</taxon>
        <taxon>Neopterygii</taxon>
        <taxon>Teleostei</taxon>
        <taxon>Neoteleostei</taxon>
        <taxon>Acanthomorphata</taxon>
        <taxon>Eupercaria</taxon>
        <taxon>Tetraodontiformes</taxon>
        <taxon>Tetradontoidea</taxon>
        <taxon>Tetraodontidae</taxon>
        <taxon>Tetraodon</taxon>
    </lineage>
</organism>
<name>Q4RE04_TETNG</name>
<reference evidence="2" key="1">
    <citation type="journal article" date="2004" name="Nature">
        <title>Genome duplication in the teleost fish Tetraodon nigroviridis reveals the early vertebrate proto-karyotype.</title>
        <authorList>
            <person name="Jaillon O."/>
            <person name="Aury J.-M."/>
            <person name="Brunet F."/>
            <person name="Petit J.-L."/>
            <person name="Stange-Thomann N."/>
            <person name="Mauceli E."/>
            <person name="Bouneau L."/>
            <person name="Fischer C."/>
            <person name="Ozouf-Costaz C."/>
            <person name="Bernot A."/>
            <person name="Nicaud S."/>
            <person name="Jaffe D."/>
            <person name="Fisher S."/>
            <person name="Lutfalla G."/>
            <person name="Dossat C."/>
            <person name="Segurens B."/>
            <person name="Dasilva C."/>
            <person name="Salanoubat M."/>
            <person name="Levy M."/>
            <person name="Boudet N."/>
            <person name="Castellano S."/>
            <person name="Anthouard V."/>
            <person name="Jubin C."/>
            <person name="Castelli V."/>
            <person name="Katinka M."/>
            <person name="Vacherie B."/>
            <person name="Biemont C."/>
            <person name="Skalli Z."/>
            <person name="Cattolico L."/>
            <person name="Poulain J."/>
            <person name="De Berardinis V."/>
            <person name="Cruaud C."/>
            <person name="Duprat S."/>
            <person name="Brottier P."/>
            <person name="Coutanceau J.-P."/>
            <person name="Gouzy J."/>
            <person name="Parra G."/>
            <person name="Lardier G."/>
            <person name="Chapple C."/>
            <person name="McKernan K.J."/>
            <person name="McEwan P."/>
            <person name="Bosak S."/>
            <person name="Kellis M."/>
            <person name="Volff J.-N."/>
            <person name="Guigo R."/>
            <person name="Zody M.C."/>
            <person name="Mesirov J."/>
            <person name="Lindblad-Toh K."/>
            <person name="Birren B."/>
            <person name="Nusbaum C."/>
            <person name="Kahn D."/>
            <person name="Robinson-Rechavi M."/>
            <person name="Laudet V."/>
            <person name="Schachter V."/>
            <person name="Quetier F."/>
            <person name="Saurin W."/>
            <person name="Scarpelli C."/>
            <person name="Wincker P."/>
            <person name="Lander E.S."/>
            <person name="Weissenbach J."/>
            <person name="Roest Crollius H."/>
        </authorList>
    </citation>
    <scope>NUCLEOTIDE SEQUENCE [LARGE SCALE GENOMIC DNA]</scope>
</reference>
<accession>Q4RE04</accession>
<sequence>INQLQQIMRLTGTPPASLISRMPSHEVRHACQ</sequence>
<reference evidence="2" key="2">
    <citation type="submission" date="2004-02" db="EMBL/GenBank/DDBJ databases">
        <authorList>
            <consortium name="Genoscope"/>
            <consortium name="Whitehead Institute Centre for Genome Research"/>
        </authorList>
    </citation>
    <scope>NUCLEOTIDE SEQUENCE</scope>
</reference>
<proteinExistence type="predicted"/>
<protein>
    <submittedName>
        <fullName evidence="2">(spotted green pufferfish) hypothetical protein</fullName>
    </submittedName>
</protein>
<feature type="compositionally biased region" description="Basic and acidic residues" evidence="1">
    <location>
        <begin position="23"/>
        <end position="32"/>
    </location>
</feature>
<gene>
    <name evidence="2" type="ORF">GSTENG00036910001</name>
</gene>
<feature type="region of interest" description="Disordered" evidence="1">
    <location>
        <begin position="12"/>
        <end position="32"/>
    </location>
</feature>
<dbReference type="EMBL" id="CAAE01015226">
    <property type="protein sequence ID" value="CAG13378.1"/>
    <property type="molecule type" value="Genomic_DNA"/>
</dbReference>
<dbReference type="AlphaFoldDB" id="Q4RE04"/>
<evidence type="ECO:0000256" key="1">
    <source>
        <dbReference type="SAM" id="MobiDB-lite"/>
    </source>
</evidence>
<dbReference type="KEGG" id="tng:GSTEN00036910G001"/>
<feature type="non-terminal residue" evidence="2">
    <location>
        <position position="1"/>
    </location>
</feature>